<dbReference type="FunFam" id="1.20.58.70:FF:000021">
    <property type="entry name" value="SNARE complex subunit (Tlg2)"/>
    <property type="match status" value="1"/>
</dbReference>
<evidence type="ECO:0000256" key="6">
    <source>
        <dbReference type="ARBA" id="ARBA00022989"/>
    </source>
</evidence>
<dbReference type="GO" id="GO:0006886">
    <property type="term" value="P:intracellular protein transport"/>
    <property type="evidence" value="ECO:0007669"/>
    <property type="project" value="InterPro"/>
</dbReference>
<dbReference type="GeneID" id="73344061"/>
<dbReference type="InterPro" id="IPR000727">
    <property type="entry name" value="T_SNARE_dom"/>
</dbReference>
<keyword evidence="6 11" id="KW-1133">Transmembrane helix</keyword>
<feature type="region of interest" description="Disordered" evidence="10">
    <location>
        <begin position="1"/>
        <end position="47"/>
    </location>
</feature>
<dbReference type="GO" id="GO:0000139">
    <property type="term" value="C:Golgi membrane"/>
    <property type="evidence" value="ECO:0007669"/>
    <property type="project" value="UniProtKB-SubCell"/>
</dbReference>
<feature type="region of interest" description="Disordered" evidence="10">
    <location>
        <begin position="255"/>
        <end position="274"/>
    </location>
</feature>
<sequence>MQACRRISTQGGIINQHHHYHHTPSTTQHPRRRNLRPAQRATKDTRLSSAIAAYSGVRYVARPHESSYAHHPTKRTKYSGSAAGGNGFGDSFPGNTSYASGNDDTRGLLSAGAFEDDGDAVIEMDLLPPRWADISDEITDLLADIATRSQALERLHQKHVLPGFNDEDAKKAEEREIERLTQQITKGFHDCHGCIQRVEQMVRDSKHSGTITSAEETMAKNIQISLASRVQEASALFRKKQSAYLKKLRGMSGLSTGGVGVPGERGSTPQPSNSYLDPSMVESDADRSFSQSTLQATQQKLLQSNDAAIIQREREIEDIAQGIIELADIFRDLQNMVIDQGTMLDRIDYNVERMTTDVKGAEKELVIADTYQKKTTKRKIILLLLLIIAGMIILLVIKPKKRGGGDDE</sequence>
<dbReference type="GO" id="GO:0000149">
    <property type="term" value="F:SNARE binding"/>
    <property type="evidence" value="ECO:0007669"/>
    <property type="project" value="TreeGrafter"/>
</dbReference>
<accession>A0A9Q8WI71</accession>
<evidence type="ECO:0000256" key="5">
    <source>
        <dbReference type="ARBA" id="ARBA00022927"/>
    </source>
</evidence>
<dbReference type="InterPro" id="IPR006012">
    <property type="entry name" value="Syntaxin/epimorphin_CS"/>
</dbReference>
<dbReference type="GO" id="GO:0031201">
    <property type="term" value="C:SNARE complex"/>
    <property type="evidence" value="ECO:0007669"/>
    <property type="project" value="TreeGrafter"/>
</dbReference>
<gene>
    <name evidence="13" type="ORF">CLUP02_10075</name>
</gene>
<dbReference type="SUPFAM" id="SSF47661">
    <property type="entry name" value="t-snare proteins"/>
    <property type="match status" value="1"/>
</dbReference>
<proteinExistence type="inferred from homology"/>
<keyword evidence="5" id="KW-0653">Protein transport</keyword>
<comment type="subcellular location">
    <subcellularLocation>
        <location evidence="1">Golgi apparatus membrane</location>
        <topology evidence="1">Single-pass type IV membrane protein</topology>
    </subcellularLocation>
</comment>
<dbReference type="PANTHER" id="PTHR19957">
    <property type="entry name" value="SYNTAXIN"/>
    <property type="match status" value="1"/>
</dbReference>
<keyword evidence="3" id="KW-0813">Transport</keyword>
<evidence type="ECO:0000256" key="10">
    <source>
        <dbReference type="SAM" id="MobiDB-lite"/>
    </source>
</evidence>
<dbReference type="Gene3D" id="1.20.58.70">
    <property type="match status" value="1"/>
</dbReference>
<evidence type="ECO:0000256" key="7">
    <source>
        <dbReference type="ARBA" id="ARBA00023034"/>
    </source>
</evidence>
<dbReference type="GO" id="GO:0005484">
    <property type="term" value="F:SNAP receptor activity"/>
    <property type="evidence" value="ECO:0007669"/>
    <property type="project" value="InterPro"/>
</dbReference>
<dbReference type="CDD" id="cd15845">
    <property type="entry name" value="SNARE_syntaxin16"/>
    <property type="match status" value="1"/>
</dbReference>
<dbReference type="PROSITE" id="PS50192">
    <property type="entry name" value="T_SNARE"/>
    <property type="match status" value="1"/>
</dbReference>
<feature type="domain" description="T-SNARE coiled-coil homology" evidence="12">
    <location>
        <begin position="306"/>
        <end position="368"/>
    </location>
</feature>
<evidence type="ECO:0000256" key="9">
    <source>
        <dbReference type="ARBA" id="ARBA00023136"/>
    </source>
</evidence>
<evidence type="ECO:0000256" key="3">
    <source>
        <dbReference type="ARBA" id="ARBA00022448"/>
    </source>
</evidence>
<dbReference type="GO" id="GO:0048278">
    <property type="term" value="P:vesicle docking"/>
    <property type="evidence" value="ECO:0007669"/>
    <property type="project" value="TreeGrafter"/>
</dbReference>
<dbReference type="Proteomes" id="UP000830671">
    <property type="component" value="Chromosome 5"/>
</dbReference>
<keyword evidence="4 11" id="KW-0812">Transmembrane</keyword>
<dbReference type="GO" id="GO:0006906">
    <property type="term" value="P:vesicle fusion"/>
    <property type="evidence" value="ECO:0007669"/>
    <property type="project" value="TreeGrafter"/>
</dbReference>
<dbReference type="EMBL" id="CP019477">
    <property type="protein sequence ID" value="UQC84578.1"/>
    <property type="molecule type" value="Genomic_DNA"/>
</dbReference>
<dbReference type="PANTHER" id="PTHR19957:SF83">
    <property type="entry name" value="SYNTAXIN-16"/>
    <property type="match status" value="1"/>
</dbReference>
<keyword evidence="9 11" id="KW-0472">Membrane</keyword>
<evidence type="ECO:0000313" key="13">
    <source>
        <dbReference type="EMBL" id="UQC84578.1"/>
    </source>
</evidence>
<evidence type="ECO:0000256" key="2">
    <source>
        <dbReference type="ARBA" id="ARBA00009063"/>
    </source>
</evidence>
<evidence type="ECO:0000259" key="12">
    <source>
        <dbReference type="PROSITE" id="PS50192"/>
    </source>
</evidence>
<comment type="similarity">
    <text evidence="2">Belongs to the syntaxin family.</text>
</comment>
<dbReference type="PROSITE" id="PS00914">
    <property type="entry name" value="SYNTAXIN"/>
    <property type="match status" value="1"/>
</dbReference>
<organism evidence="13 14">
    <name type="scientific">Colletotrichum lupini</name>
    <dbReference type="NCBI Taxonomy" id="145971"/>
    <lineage>
        <taxon>Eukaryota</taxon>
        <taxon>Fungi</taxon>
        <taxon>Dikarya</taxon>
        <taxon>Ascomycota</taxon>
        <taxon>Pezizomycotina</taxon>
        <taxon>Sordariomycetes</taxon>
        <taxon>Hypocreomycetidae</taxon>
        <taxon>Glomerellales</taxon>
        <taxon>Glomerellaceae</taxon>
        <taxon>Colletotrichum</taxon>
        <taxon>Colletotrichum acutatum species complex</taxon>
    </lineage>
</organism>
<name>A0A9Q8WI71_9PEZI</name>
<evidence type="ECO:0000256" key="11">
    <source>
        <dbReference type="SAM" id="Phobius"/>
    </source>
</evidence>
<evidence type="ECO:0000256" key="8">
    <source>
        <dbReference type="ARBA" id="ARBA00023054"/>
    </source>
</evidence>
<dbReference type="RefSeq" id="XP_049146195.1">
    <property type="nucleotide sequence ID" value="XM_049289051.1"/>
</dbReference>
<dbReference type="AlphaFoldDB" id="A0A9Q8WI71"/>
<dbReference type="Pfam" id="PF05739">
    <property type="entry name" value="SNARE"/>
    <property type="match status" value="1"/>
</dbReference>
<reference evidence="13" key="1">
    <citation type="journal article" date="2021" name="Mol. Plant Microbe Interact.">
        <title>Complete Genome Sequence of the Plant-Pathogenic Fungus Colletotrichum lupini.</title>
        <authorList>
            <person name="Baroncelli R."/>
            <person name="Pensec F."/>
            <person name="Da Lio D."/>
            <person name="Boufleur T."/>
            <person name="Vicente I."/>
            <person name="Sarrocco S."/>
            <person name="Picot A."/>
            <person name="Baraldi E."/>
            <person name="Sukno S."/>
            <person name="Thon M."/>
            <person name="Le Floch G."/>
        </authorList>
    </citation>
    <scope>NUCLEOTIDE SEQUENCE</scope>
    <source>
        <strain evidence="13">IMI 504893</strain>
    </source>
</reference>
<keyword evidence="8" id="KW-0175">Coiled coil</keyword>
<evidence type="ECO:0000256" key="4">
    <source>
        <dbReference type="ARBA" id="ARBA00022692"/>
    </source>
</evidence>
<evidence type="ECO:0000256" key="1">
    <source>
        <dbReference type="ARBA" id="ARBA00004409"/>
    </source>
</evidence>
<dbReference type="KEGG" id="clup:CLUP02_10075"/>
<dbReference type="InterPro" id="IPR045242">
    <property type="entry name" value="Syntaxin"/>
</dbReference>
<keyword evidence="7" id="KW-0333">Golgi apparatus</keyword>
<keyword evidence="14" id="KW-1185">Reference proteome</keyword>
<evidence type="ECO:0000313" key="14">
    <source>
        <dbReference type="Proteomes" id="UP000830671"/>
    </source>
</evidence>
<protein>
    <submittedName>
        <fullName evidence="13">SNARE domain-containing protein</fullName>
    </submittedName>
</protein>
<dbReference type="InterPro" id="IPR010989">
    <property type="entry name" value="SNARE"/>
</dbReference>
<feature type="transmembrane region" description="Helical" evidence="11">
    <location>
        <begin position="380"/>
        <end position="397"/>
    </location>
</feature>
<dbReference type="SMART" id="SM00397">
    <property type="entry name" value="t_SNARE"/>
    <property type="match status" value="1"/>
</dbReference>